<organism evidence="1 2">
    <name type="scientific">Flavobacterium suaedae</name>
    <dbReference type="NCBI Taxonomy" id="1767027"/>
    <lineage>
        <taxon>Bacteria</taxon>
        <taxon>Pseudomonadati</taxon>
        <taxon>Bacteroidota</taxon>
        <taxon>Flavobacteriia</taxon>
        <taxon>Flavobacteriales</taxon>
        <taxon>Flavobacteriaceae</taxon>
        <taxon>Flavobacterium</taxon>
    </lineage>
</organism>
<comment type="caution">
    <text evidence="1">The sequence shown here is derived from an EMBL/GenBank/DDBJ whole genome shotgun (WGS) entry which is preliminary data.</text>
</comment>
<evidence type="ECO:0000313" key="2">
    <source>
        <dbReference type="Proteomes" id="UP000615760"/>
    </source>
</evidence>
<gene>
    <name evidence="1" type="ORF">GCM10007424_25270</name>
</gene>
<keyword evidence="2" id="KW-1185">Reference proteome</keyword>
<sequence length="93" mass="10685">MMMGYDKFEQDLEKACGRVQQEFLKRFKDGVYLSAGGSNLETFINDLQKEYEALAANFIKTNQLESDSAARKRVLTVAKQYAKKCTEEFSKIK</sequence>
<dbReference type="EMBL" id="BMJE01000007">
    <property type="protein sequence ID" value="GGB84186.1"/>
    <property type="molecule type" value="Genomic_DNA"/>
</dbReference>
<dbReference type="RefSeq" id="WP_188621678.1">
    <property type="nucleotide sequence ID" value="NZ_BMJE01000007.1"/>
</dbReference>
<protein>
    <recommendedName>
        <fullName evidence="3">PA2169 family four-helix-bundle protein</fullName>
    </recommendedName>
</protein>
<evidence type="ECO:0000313" key="1">
    <source>
        <dbReference type="EMBL" id="GGB84186.1"/>
    </source>
</evidence>
<dbReference type="Proteomes" id="UP000615760">
    <property type="component" value="Unassembled WGS sequence"/>
</dbReference>
<evidence type="ECO:0008006" key="3">
    <source>
        <dbReference type="Google" id="ProtNLM"/>
    </source>
</evidence>
<proteinExistence type="predicted"/>
<reference evidence="2" key="1">
    <citation type="journal article" date="2019" name="Int. J. Syst. Evol. Microbiol.">
        <title>The Global Catalogue of Microorganisms (GCM) 10K type strain sequencing project: providing services to taxonomists for standard genome sequencing and annotation.</title>
        <authorList>
            <consortium name="The Broad Institute Genomics Platform"/>
            <consortium name="The Broad Institute Genome Sequencing Center for Infectious Disease"/>
            <person name="Wu L."/>
            <person name="Ma J."/>
        </authorList>
    </citation>
    <scope>NUCLEOTIDE SEQUENCE [LARGE SCALE GENOMIC DNA]</scope>
    <source>
        <strain evidence="2">CGMCC 1.15461</strain>
    </source>
</reference>
<accession>A0ABQ1K0H7</accession>
<name>A0ABQ1K0H7_9FLAO</name>